<protein>
    <submittedName>
        <fullName evidence="3">Helix-turn-helix domain-containing protein</fullName>
    </submittedName>
</protein>
<dbReference type="SMART" id="SM00530">
    <property type="entry name" value="HTH_XRE"/>
    <property type="match status" value="1"/>
</dbReference>
<keyword evidence="4" id="KW-1185">Reference proteome</keyword>
<comment type="caution">
    <text evidence="3">The sequence shown here is derived from an EMBL/GenBank/DDBJ whole genome shotgun (WGS) entry which is preliminary data.</text>
</comment>
<feature type="domain" description="HTH cro/C1-type" evidence="2">
    <location>
        <begin position="7"/>
        <end position="61"/>
    </location>
</feature>
<evidence type="ECO:0000259" key="2">
    <source>
        <dbReference type="PROSITE" id="PS50943"/>
    </source>
</evidence>
<reference evidence="4" key="1">
    <citation type="journal article" date="2019" name="Int. J. Syst. Evol. Microbiol.">
        <title>The Global Catalogue of Microorganisms (GCM) 10K type strain sequencing project: providing services to taxonomists for standard genome sequencing and annotation.</title>
        <authorList>
            <consortium name="The Broad Institute Genomics Platform"/>
            <consortium name="The Broad Institute Genome Sequencing Center for Infectious Disease"/>
            <person name="Wu L."/>
            <person name="Ma J."/>
        </authorList>
    </citation>
    <scope>NUCLEOTIDE SEQUENCE [LARGE SCALE GENOMIC DNA]</scope>
    <source>
        <strain evidence="4">JCM 9371</strain>
    </source>
</reference>
<organism evidence="3 4">
    <name type="scientific">Actinomadura fibrosa</name>
    <dbReference type="NCBI Taxonomy" id="111802"/>
    <lineage>
        <taxon>Bacteria</taxon>
        <taxon>Bacillati</taxon>
        <taxon>Actinomycetota</taxon>
        <taxon>Actinomycetes</taxon>
        <taxon>Streptosporangiales</taxon>
        <taxon>Thermomonosporaceae</taxon>
        <taxon>Actinomadura</taxon>
    </lineage>
</organism>
<name>A0ABW2Y2T9_9ACTN</name>
<dbReference type="InterPro" id="IPR001387">
    <property type="entry name" value="Cro/C1-type_HTH"/>
</dbReference>
<sequence>MARRERLAKARRNAGHTQETLAVEIGVHVVTAQRWERGTLGIGPSRRPALAAALGISARELNRILDEDSADAPAEGPGEREPAPGGPRAWTAEAPRMLTDWEQAAYGYACFLPMLPPEGIVDDLAADFAELRRALDEAGADQARAGLLKVGAQMAAVMAIALVEAGGPPAAARWWRTARSMAASSGDVLLDAQICGRHALTMHGIGLLTLANRLADETADLVGDLPCAGLAEATAARAQILAHDDPAAARAELAALEALAPALPAELREEHLATWGWPDRRFLAARTAVLAELGDAGVVDELGVELKALDPGLVRDRAQAGLKLAWALVRAGRAEEGLKRAAEVIAELPPGQRTAPVVRLATRVFDALPAPARDLPLTQDLRDLIVTASVPACECRTPGHHPRHIPARA</sequence>
<evidence type="ECO:0000256" key="1">
    <source>
        <dbReference type="SAM" id="MobiDB-lite"/>
    </source>
</evidence>
<accession>A0ABW2Y2T9</accession>
<dbReference type="PROSITE" id="PS50943">
    <property type="entry name" value="HTH_CROC1"/>
    <property type="match status" value="1"/>
</dbReference>
<dbReference type="Proteomes" id="UP001597063">
    <property type="component" value="Unassembled WGS sequence"/>
</dbReference>
<dbReference type="Pfam" id="PF01381">
    <property type="entry name" value="HTH_3"/>
    <property type="match status" value="1"/>
</dbReference>
<dbReference type="SUPFAM" id="SSF47413">
    <property type="entry name" value="lambda repressor-like DNA-binding domains"/>
    <property type="match status" value="1"/>
</dbReference>
<evidence type="ECO:0000313" key="4">
    <source>
        <dbReference type="Proteomes" id="UP001597063"/>
    </source>
</evidence>
<feature type="region of interest" description="Disordered" evidence="1">
    <location>
        <begin position="69"/>
        <end position="88"/>
    </location>
</feature>
<dbReference type="CDD" id="cd00093">
    <property type="entry name" value="HTH_XRE"/>
    <property type="match status" value="1"/>
</dbReference>
<dbReference type="RefSeq" id="WP_131761956.1">
    <property type="nucleotide sequence ID" value="NZ_CAACUY010000199.1"/>
</dbReference>
<dbReference type="EMBL" id="JBHTGP010000018">
    <property type="protein sequence ID" value="MFD0690581.1"/>
    <property type="molecule type" value="Genomic_DNA"/>
</dbReference>
<dbReference type="Gene3D" id="1.10.260.40">
    <property type="entry name" value="lambda repressor-like DNA-binding domains"/>
    <property type="match status" value="1"/>
</dbReference>
<evidence type="ECO:0000313" key="3">
    <source>
        <dbReference type="EMBL" id="MFD0690581.1"/>
    </source>
</evidence>
<gene>
    <name evidence="3" type="ORF">ACFQZM_39260</name>
</gene>
<dbReference type="InterPro" id="IPR010982">
    <property type="entry name" value="Lambda_DNA-bd_dom_sf"/>
</dbReference>
<proteinExistence type="predicted"/>